<evidence type="ECO:0000313" key="3">
    <source>
        <dbReference type="EMBL" id="GGI85646.1"/>
    </source>
</evidence>
<evidence type="ECO:0000259" key="1">
    <source>
        <dbReference type="Pfam" id="PF13280"/>
    </source>
</evidence>
<dbReference type="Proteomes" id="UP000652720">
    <property type="component" value="Unassembled WGS sequence"/>
</dbReference>
<dbReference type="GeneID" id="59166851"/>
<organism evidence="3 6">
    <name type="scientific">Deinococcus wulumuqiensis</name>
    <dbReference type="NCBI Taxonomy" id="980427"/>
    <lineage>
        <taxon>Bacteria</taxon>
        <taxon>Thermotogati</taxon>
        <taxon>Deinococcota</taxon>
        <taxon>Deinococci</taxon>
        <taxon>Deinococcales</taxon>
        <taxon>Deinococcaceae</taxon>
        <taxon>Deinococcus</taxon>
    </lineage>
</organism>
<feature type="domain" description="WCX" evidence="2">
    <location>
        <begin position="260"/>
        <end position="340"/>
    </location>
</feature>
<protein>
    <submittedName>
        <fullName evidence="3">DNA-binding transcriptional regulator</fullName>
    </submittedName>
</protein>
<dbReference type="EMBL" id="BMLZ01000021">
    <property type="protein sequence ID" value="GGP30156.1"/>
    <property type="molecule type" value="Genomic_DNA"/>
</dbReference>
<dbReference type="PANTHER" id="PTHR34580">
    <property type="match status" value="1"/>
</dbReference>
<reference evidence="3" key="2">
    <citation type="journal article" date="2014" name="Int. J. Syst. Evol. Microbiol.">
        <title>Complete genome sequence of Corynebacterium casei LMG S-19264T (=DSM 44701T), isolated from a smear-ripened cheese.</title>
        <authorList>
            <consortium name="US DOE Joint Genome Institute (JGI-PGF)"/>
            <person name="Walter F."/>
            <person name="Albersmeier A."/>
            <person name="Kalinowski J."/>
            <person name="Ruckert C."/>
        </authorList>
    </citation>
    <scope>NUCLEOTIDE SEQUENCE</scope>
    <source>
        <strain evidence="3">CGMCC 1.8885</strain>
    </source>
</reference>
<dbReference type="AlphaFoldDB" id="A0AAV4K4Y2"/>
<comment type="caution">
    <text evidence="3">The sequence shown here is derived from an EMBL/GenBank/DDBJ whole genome shotgun (WGS) entry which is preliminary data.</text>
</comment>
<dbReference type="InterPro" id="IPR026881">
    <property type="entry name" value="WYL_dom"/>
</dbReference>
<dbReference type="PANTHER" id="PTHR34580:SF1">
    <property type="entry name" value="PROTEIN PAFC"/>
    <property type="match status" value="1"/>
</dbReference>
<keyword evidence="3" id="KW-0238">DNA-binding</keyword>
<dbReference type="EMBL" id="BMMA01000019">
    <property type="protein sequence ID" value="GGI85646.1"/>
    <property type="molecule type" value="Genomic_DNA"/>
</dbReference>
<evidence type="ECO:0000259" key="2">
    <source>
        <dbReference type="Pfam" id="PF25583"/>
    </source>
</evidence>
<name>A0AAV4K4Y2_9DEIO</name>
<dbReference type="Pfam" id="PF25583">
    <property type="entry name" value="WCX"/>
    <property type="match status" value="1"/>
</dbReference>
<dbReference type="InterPro" id="IPR057727">
    <property type="entry name" value="WCX_dom"/>
</dbReference>
<reference evidence="5" key="3">
    <citation type="journal article" date="2019" name="Int. J. Syst. Evol. Microbiol.">
        <title>The Global Catalogue of Microorganisms (GCM) 10K type strain sequencing project: providing services to taxonomists for standard genome sequencing and annotation.</title>
        <authorList>
            <consortium name="The Broad Institute Genomics Platform"/>
            <consortium name="The Broad Institute Genome Sequencing Center for Infectious Disease"/>
            <person name="Wu L."/>
            <person name="Ma J."/>
        </authorList>
    </citation>
    <scope>NUCLEOTIDE SEQUENCE [LARGE SCALE GENOMIC DNA]</scope>
    <source>
        <strain evidence="5">CGMCC 1.8884</strain>
    </source>
</reference>
<gene>
    <name evidence="4" type="ORF">GCM10008021_18070</name>
    <name evidence="3" type="ORF">GCM10010914_20120</name>
</gene>
<evidence type="ECO:0000313" key="4">
    <source>
        <dbReference type="EMBL" id="GGP30156.1"/>
    </source>
</evidence>
<keyword evidence="5" id="KW-1185">Reference proteome</keyword>
<reference evidence="4" key="1">
    <citation type="journal article" date="2014" name="Int. J. Syst. Evol. Microbiol.">
        <title>Complete genome of a new Firmicutes species belonging to the dominant human colonic microbiota ('Ruminococcus bicirculans') reveals two chromosomes and a selective capacity to utilize plant glucans.</title>
        <authorList>
            <consortium name="NISC Comparative Sequencing Program"/>
            <person name="Wegmann U."/>
            <person name="Louis P."/>
            <person name="Goesmann A."/>
            <person name="Henrissat B."/>
            <person name="Duncan S.H."/>
            <person name="Flint H.J."/>
        </authorList>
    </citation>
    <scope>NUCLEOTIDE SEQUENCE</scope>
    <source>
        <strain evidence="4">CGMCC 1.8884</strain>
    </source>
</reference>
<accession>A0AAV4K4Y2</accession>
<sequence length="355" mass="40443">MAPPQEQGISERPLKAHRLFKLAALLREKERTVHDLIVGLYPTIVPDTREWGAAERAIQRDLADLAVLEPDFDFTQTRPPRYFVRTHRTNLHPTEALILHAAARALYHRSGGEAKHQRAALNKLNSWLPEHLQPMMNRSFVDLGSRRSNGRETQNLEKAAVAWLGAHPLAFEYQKPSGSGAWRHNVVEPYLIELHPQNLELYLVGREISFHHDVRTFKLSRMRCLQVDTARTYTIPDTFDPREFFQSALGVVGTQGRTGIPIHLRFRRDAAYRVLEGGYSHLKKVRELPDGRVEAVVFAAPDTSGLPREVLAWIYSFGPRVEVLAPPQIRAHWLAELREACKTTTDVGMRGENEV</sequence>
<dbReference type="GO" id="GO:0003677">
    <property type="term" value="F:DNA binding"/>
    <property type="evidence" value="ECO:0007669"/>
    <property type="project" value="UniProtKB-KW"/>
</dbReference>
<proteinExistence type="predicted"/>
<feature type="domain" description="WYL" evidence="1">
    <location>
        <begin position="155"/>
        <end position="227"/>
    </location>
</feature>
<dbReference type="RefSeq" id="WP_017870391.1">
    <property type="nucleotide sequence ID" value="NZ_BMLZ01000021.1"/>
</dbReference>
<dbReference type="Pfam" id="PF13280">
    <property type="entry name" value="WYL"/>
    <property type="match status" value="1"/>
</dbReference>
<reference evidence="3" key="4">
    <citation type="submission" date="2023-08" db="EMBL/GenBank/DDBJ databases">
        <authorList>
            <person name="Sun Q."/>
            <person name="Zhou Y."/>
        </authorList>
    </citation>
    <scope>NUCLEOTIDE SEQUENCE</scope>
    <source>
        <strain evidence="4">CGMCC 1.8884</strain>
        <strain evidence="3">CGMCC 1.8885</strain>
    </source>
</reference>
<evidence type="ECO:0000313" key="5">
    <source>
        <dbReference type="Proteomes" id="UP000630135"/>
    </source>
</evidence>
<dbReference type="Proteomes" id="UP000630135">
    <property type="component" value="Unassembled WGS sequence"/>
</dbReference>
<evidence type="ECO:0000313" key="6">
    <source>
        <dbReference type="Proteomes" id="UP000652720"/>
    </source>
</evidence>
<dbReference type="InterPro" id="IPR051534">
    <property type="entry name" value="CBASS_pafABC_assoc_protein"/>
</dbReference>